<organism evidence="2 3">
    <name type="scientific">Helianthus annuus</name>
    <name type="common">Common sunflower</name>
    <dbReference type="NCBI Taxonomy" id="4232"/>
    <lineage>
        <taxon>Eukaryota</taxon>
        <taxon>Viridiplantae</taxon>
        <taxon>Streptophyta</taxon>
        <taxon>Embryophyta</taxon>
        <taxon>Tracheophyta</taxon>
        <taxon>Spermatophyta</taxon>
        <taxon>Magnoliopsida</taxon>
        <taxon>eudicotyledons</taxon>
        <taxon>Gunneridae</taxon>
        <taxon>Pentapetalae</taxon>
        <taxon>asterids</taxon>
        <taxon>campanulids</taxon>
        <taxon>Asterales</taxon>
        <taxon>Asteraceae</taxon>
        <taxon>Asteroideae</taxon>
        <taxon>Heliantheae alliance</taxon>
        <taxon>Heliantheae</taxon>
        <taxon>Helianthus</taxon>
    </lineage>
</organism>
<dbReference type="Proteomes" id="UP000215914">
    <property type="component" value="Chromosome 12"/>
</dbReference>
<dbReference type="Gramene" id="mRNA:HanXRQr2_Chr12g0563641">
    <property type="protein sequence ID" value="mRNA:HanXRQr2_Chr12g0563641"/>
    <property type="gene ID" value="HanXRQr2_Chr12g0563641"/>
</dbReference>
<dbReference type="EMBL" id="CM007901">
    <property type="protein sequence ID" value="OTG06358.1"/>
    <property type="molecule type" value="Genomic_DNA"/>
</dbReference>
<sequence>MTLSYVYHDLIRAGVVAKLMDLRAATKLVLDGGLCNSHTNSYGKNIRSTGKGSAKWALPLLDDPAQLPGSKPPTKLQW</sequence>
<keyword evidence="3" id="KW-1185">Reference proteome</keyword>
<dbReference type="AlphaFoldDB" id="A0A251T5I3"/>
<proteinExistence type="predicted"/>
<evidence type="ECO:0000313" key="3">
    <source>
        <dbReference type="Proteomes" id="UP000215914"/>
    </source>
</evidence>
<gene>
    <name evidence="2" type="ORF">HannXRQ_Chr12g0384221</name>
    <name evidence="1" type="ORF">HanXRQr2_Chr12g0563641</name>
</gene>
<dbReference type="EMBL" id="MNCJ02000327">
    <property type="protein sequence ID" value="KAF5779791.1"/>
    <property type="molecule type" value="Genomic_DNA"/>
</dbReference>
<reference evidence="1" key="3">
    <citation type="submission" date="2020-06" db="EMBL/GenBank/DDBJ databases">
        <title>Helianthus annuus Genome sequencing and assembly Release 2.</title>
        <authorList>
            <person name="Gouzy J."/>
            <person name="Langlade N."/>
            <person name="Munos S."/>
        </authorList>
    </citation>
    <scope>NUCLEOTIDE SEQUENCE</scope>
    <source>
        <tissue evidence="1">Leaves</tissue>
    </source>
</reference>
<reference evidence="1 3" key="1">
    <citation type="journal article" date="2017" name="Nature">
        <title>The sunflower genome provides insights into oil metabolism, flowering and Asterid evolution.</title>
        <authorList>
            <person name="Badouin H."/>
            <person name="Gouzy J."/>
            <person name="Grassa C.J."/>
            <person name="Murat F."/>
            <person name="Staton S.E."/>
            <person name="Cottret L."/>
            <person name="Lelandais-Briere C."/>
            <person name="Owens G.L."/>
            <person name="Carrere S."/>
            <person name="Mayjonade B."/>
            <person name="Legrand L."/>
            <person name="Gill N."/>
            <person name="Kane N.C."/>
            <person name="Bowers J.E."/>
            <person name="Hubner S."/>
            <person name="Bellec A."/>
            <person name="Berard A."/>
            <person name="Berges H."/>
            <person name="Blanchet N."/>
            <person name="Boniface M.C."/>
            <person name="Brunel D."/>
            <person name="Catrice O."/>
            <person name="Chaidir N."/>
            <person name="Claudel C."/>
            <person name="Donnadieu C."/>
            <person name="Faraut T."/>
            <person name="Fievet G."/>
            <person name="Helmstetter N."/>
            <person name="King M."/>
            <person name="Knapp S.J."/>
            <person name="Lai Z."/>
            <person name="Le Paslier M.C."/>
            <person name="Lippi Y."/>
            <person name="Lorenzon L."/>
            <person name="Mandel J.R."/>
            <person name="Marage G."/>
            <person name="Marchand G."/>
            <person name="Marquand E."/>
            <person name="Bret-Mestries E."/>
            <person name="Morien E."/>
            <person name="Nambeesan S."/>
            <person name="Nguyen T."/>
            <person name="Pegot-Espagnet P."/>
            <person name="Pouilly N."/>
            <person name="Raftis F."/>
            <person name="Sallet E."/>
            <person name="Schiex T."/>
            <person name="Thomas J."/>
            <person name="Vandecasteele C."/>
            <person name="Vares D."/>
            <person name="Vear F."/>
            <person name="Vautrin S."/>
            <person name="Crespi M."/>
            <person name="Mangin B."/>
            <person name="Burke J.M."/>
            <person name="Salse J."/>
            <person name="Munos S."/>
            <person name="Vincourt P."/>
            <person name="Rieseberg L.H."/>
            <person name="Langlade N.B."/>
        </authorList>
    </citation>
    <scope>NUCLEOTIDE SEQUENCE [LARGE SCALE GENOMIC DNA]</scope>
    <source>
        <strain evidence="3">cv. SF193</strain>
        <tissue evidence="1">Leaves</tissue>
    </source>
</reference>
<name>A0A251T5I3_HELAN</name>
<evidence type="ECO:0000313" key="1">
    <source>
        <dbReference type="EMBL" id="KAF5779791.1"/>
    </source>
</evidence>
<reference evidence="2" key="2">
    <citation type="submission" date="2017-02" db="EMBL/GenBank/DDBJ databases">
        <title>Sunflower complete genome.</title>
        <authorList>
            <person name="Langlade N."/>
            <person name="Munos S."/>
        </authorList>
    </citation>
    <scope>NUCLEOTIDE SEQUENCE [LARGE SCALE GENOMIC DNA]</scope>
    <source>
        <tissue evidence="2">Leaves</tissue>
    </source>
</reference>
<protein>
    <submittedName>
        <fullName evidence="2">Uncharacterized protein</fullName>
    </submittedName>
</protein>
<accession>A0A251T5I3</accession>
<dbReference type="InParanoid" id="A0A251T5I3"/>
<evidence type="ECO:0000313" key="2">
    <source>
        <dbReference type="EMBL" id="OTG06358.1"/>
    </source>
</evidence>